<dbReference type="OrthoDB" id="416729at2759"/>
<keyword evidence="4" id="KW-1185">Reference proteome</keyword>
<reference evidence="3 4" key="1">
    <citation type="journal article" date="2019" name="Nat. Ecol. Evol.">
        <title>Megaphylogeny resolves global patterns of mushroom evolution.</title>
        <authorList>
            <person name="Varga T."/>
            <person name="Krizsan K."/>
            <person name="Foldi C."/>
            <person name="Dima B."/>
            <person name="Sanchez-Garcia M."/>
            <person name="Sanchez-Ramirez S."/>
            <person name="Szollosi G.J."/>
            <person name="Szarkandi J.G."/>
            <person name="Papp V."/>
            <person name="Albert L."/>
            <person name="Andreopoulos W."/>
            <person name="Angelini C."/>
            <person name="Antonin V."/>
            <person name="Barry K.W."/>
            <person name="Bougher N.L."/>
            <person name="Buchanan P."/>
            <person name="Buyck B."/>
            <person name="Bense V."/>
            <person name="Catcheside P."/>
            <person name="Chovatia M."/>
            <person name="Cooper J."/>
            <person name="Damon W."/>
            <person name="Desjardin D."/>
            <person name="Finy P."/>
            <person name="Geml J."/>
            <person name="Haridas S."/>
            <person name="Hughes K."/>
            <person name="Justo A."/>
            <person name="Karasinski D."/>
            <person name="Kautmanova I."/>
            <person name="Kiss B."/>
            <person name="Kocsube S."/>
            <person name="Kotiranta H."/>
            <person name="LaButti K.M."/>
            <person name="Lechner B.E."/>
            <person name="Liimatainen K."/>
            <person name="Lipzen A."/>
            <person name="Lukacs Z."/>
            <person name="Mihaltcheva S."/>
            <person name="Morgado L.N."/>
            <person name="Niskanen T."/>
            <person name="Noordeloos M.E."/>
            <person name="Ohm R.A."/>
            <person name="Ortiz-Santana B."/>
            <person name="Ovrebo C."/>
            <person name="Racz N."/>
            <person name="Riley R."/>
            <person name="Savchenko A."/>
            <person name="Shiryaev A."/>
            <person name="Soop K."/>
            <person name="Spirin V."/>
            <person name="Szebenyi C."/>
            <person name="Tomsovsky M."/>
            <person name="Tulloss R.E."/>
            <person name="Uehling J."/>
            <person name="Grigoriev I.V."/>
            <person name="Vagvolgyi C."/>
            <person name="Papp T."/>
            <person name="Martin F.M."/>
            <person name="Miettinen O."/>
            <person name="Hibbett D.S."/>
            <person name="Nagy L.G."/>
        </authorList>
    </citation>
    <scope>NUCLEOTIDE SEQUENCE [LARGE SCALE GENOMIC DNA]</scope>
    <source>
        <strain evidence="3 4">FP101781</strain>
    </source>
</reference>
<feature type="compositionally biased region" description="Acidic residues" evidence="1">
    <location>
        <begin position="116"/>
        <end position="125"/>
    </location>
</feature>
<dbReference type="Proteomes" id="UP000298030">
    <property type="component" value="Unassembled WGS sequence"/>
</dbReference>
<sequence>YKTLHSSAMGAAIPLLLQLTCALSPTLPFSQDGIHTEVLTGTCEVQDEVILDDDDDTDITIKSRFKFDGCTTGPARKTPKVRPSRQNKFNSSQGSEGKGKEKASWSAAPQGVFFEPEQEDEDEEM</sequence>
<dbReference type="EMBL" id="QPFP01000017">
    <property type="protein sequence ID" value="TEB31834.1"/>
    <property type="molecule type" value="Genomic_DNA"/>
</dbReference>
<protein>
    <submittedName>
        <fullName evidence="3">Uncharacterized protein</fullName>
    </submittedName>
</protein>
<feature type="compositionally biased region" description="Polar residues" evidence="1">
    <location>
        <begin position="86"/>
        <end position="95"/>
    </location>
</feature>
<feature type="chain" id="PRO_5021206904" evidence="2">
    <location>
        <begin position="23"/>
        <end position="125"/>
    </location>
</feature>
<name>A0A4Y7TD01_COPMI</name>
<feature type="signal peptide" evidence="2">
    <location>
        <begin position="1"/>
        <end position="22"/>
    </location>
</feature>
<evidence type="ECO:0000256" key="1">
    <source>
        <dbReference type="SAM" id="MobiDB-lite"/>
    </source>
</evidence>
<accession>A0A4Y7TD01</accession>
<proteinExistence type="predicted"/>
<organism evidence="3 4">
    <name type="scientific">Coprinellus micaceus</name>
    <name type="common">Glistening ink-cap mushroom</name>
    <name type="synonym">Coprinus micaceus</name>
    <dbReference type="NCBI Taxonomy" id="71717"/>
    <lineage>
        <taxon>Eukaryota</taxon>
        <taxon>Fungi</taxon>
        <taxon>Dikarya</taxon>
        <taxon>Basidiomycota</taxon>
        <taxon>Agaricomycotina</taxon>
        <taxon>Agaricomycetes</taxon>
        <taxon>Agaricomycetidae</taxon>
        <taxon>Agaricales</taxon>
        <taxon>Agaricineae</taxon>
        <taxon>Psathyrellaceae</taxon>
        <taxon>Coprinellus</taxon>
    </lineage>
</organism>
<keyword evidence="2" id="KW-0732">Signal</keyword>
<dbReference type="AlphaFoldDB" id="A0A4Y7TD01"/>
<evidence type="ECO:0000313" key="3">
    <source>
        <dbReference type="EMBL" id="TEB31834.1"/>
    </source>
</evidence>
<gene>
    <name evidence="3" type="ORF">FA13DRAFT_1628674</name>
</gene>
<feature type="region of interest" description="Disordered" evidence="1">
    <location>
        <begin position="69"/>
        <end position="125"/>
    </location>
</feature>
<comment type="caution">
    <text evidence="3">The sequence shown here is derived from an EMBL/GenBank/DDBJ whole genome shotgun (WGS) entry which is preliminary data.</text>
</comment>
<evidence type="ECO:0000313" key="4">
    <source>
        <dbReference type="Proteomes" id="UP000298030"/>
    </source>
</evidence>
<feature type="non-terminal residue" evidence="3">
    <location>
        <position position="1"/>
    </location>
</feature>
<evidence type="ECO:0000256" key="2">
    <source>
        <dbReference type="SAM" id="SignalP"/>
    </source>
</evidence>